<gene>
    <name evidence="2" type="ORF">FDP22_18750</name>
</gene>
<accession>A0A5B8G3H3</accession>
<evidence type="ECO:0000313" key="3">
    <source>
        <dbReference type="Proteomes" id="UP000305888"/>
    </source>
</evidence>
<dbReference type="Proteomes" id="UP000305888">
    <property type="component" value="Plasmid pD4M1A"/>
</dbReference>
<organism evidence="2 3">
    <name type="scientific">Paroceanicella profunda</name>
    <dbReference type="NCBI Taxonomy" id="2579971"/>
    <lineage>
        <taxon>Bacteria</taxon>
        <taxon>Pseudomonadati</taxon>
        <taxon>Pseudomonadota</taxon>
        <taxon>Alphaproteobacteria</taxon>
        <taxon>Rhodobacterales</taxon>
        <taxon>Paracoccaceae</taxon>
        <taxon>Paroceanicella</taxon>
    </lineage>
</organism>
<dbReference type="Gene3D" id="3.40.390.70">
    <property type="match status" value="1"/>
</dbReference>
<keyword evidence="3" id="KW-1185">Reference proteome</keyword>
<reference evidence="2 3" key="1">
    <citation type="submission" date="2019-06" db="EMBL/GenBank/DDBJ databases">
        <title>Genome sequence of Rhodobacteraceae bacterium D4M1.</title>
        <authorList>
            <person name="Cao J."/>
        </authorList>
    </citation>
    <scope>NUCLEOTIDE SEQUENCE [LARGE SCALE GENOMIC DNA]</scope>
    <source>
        <strain evidence="2 3">D4M1</strain>
        <plasmid evidence="3">pd4m1a</plasmid>
    </source>
</reference>
<dbReference type="EMBL" id="CP040819">
    <property type="protein sequence ID" value="QDL93919.1"/>
    <property type="molecule type" value="Genomic_DNA"/>
</dbReference>
<name>A0A5B8G3H3_9RHOB</name>
<dbReference type="Pfam" id="PF10005">
    <property type="entry name" value="Zn_ribbon_DZR_6"/>
    <property type="match status" value="1"/>
</dbReference>
<dbReference type="PIRSF" id="PIRSF012641">
    <property type="entry name" value="UCP012641"/>
    <property type="match status" value="1"/>
</dbReference>
<dbReference type="InterPro" id="IPR031321">
    <property type="entry name" value="UCP012641"/>
</dbReference>
<dbReference type="OrthoDB" id="256753at2"/>
<dbReference type="InterPro" id="IPR011201">
    <property type="entry name" value="Zinc-ribbon_6_bact"/>
</dbReference>
<evidence type="ECO:0000313" key="2">
    <source>
        <dbReference type="EMBL" id="QDL93919.1"/>
    </source>
</evidence>
<feature type="domain" description="Zinc-ribbon" evidence="1">
    <location>
        <begin position="4"/>
        <end position="75"/>
    </location>
</feature>
<dbReference type="Pfam" id="PF15887">
    <property type="entry name" value="Peptidase_Mx"/>
    <property type="match status" value="1"/>
</dbReference>
<keyword evidence="2" id="KW-0614">Plasmid</keyword>
<proteinExistence type="predicted"/>
<sequence>MEIFACPSCNGSLFFENLACSCGQGVVWDPGSRNFLGIENRAGCANRHEIECNWAASANGALCLSCAMTRTRPDPSVRRNAALWAEAEAAKRWVLANLMRWGIFTAQDPASPPVFDLLSELVGSGREQVMMGHADGVITINVGEADAALRERRRSQLDEPYRTMMGHFRHELAHYLFLRLEPREQFIHPFRAMFGDERADYGAALQAYYNSGQPPQGWQETHVSEYARAHPHEDWAETMAHAMHLTDLMDSAAAMQLSTPRSALNVDAYDDPATEETLGSALDLAIAMNHMARSMGLLDVYPFIVSAGVREKLLFAREWLPRVVG</sequence>
<evidence type="ECO:0000259" key="1">
    <source>
        <dbReference type="Pfam" id="PF10005"/>
    </source>
</evidence>
<dbReference type="RefSeq" id="WP_138573748.1">
    <property type="nucleotide sequence ID" value="NZ_CP040819.1"/>
</dbReference>
<geneLocation type="plasmid" evidence="3">
    <name>pd4m1a</name>
</geneLocation>
<protein>
    <recommendedName>
        <fullName evidence="1">Zinc-ribbon domain-containing protein</fullName>
    </recommendedName>
</protein>
<dbReference type="KEGG" id="ppru:FDP22_18750"/>
<dbReference type="AlphaFoldDB" id="A0A5B8G3H3"/>